<reference evidence="2" key="1">
    <citation type="submission" date="2009-04" db="EMBL/GenBank/DDBJ databases">
        <authorList>
            <person name="Weinstock G."/>
            <person name="Sodergren E."/>
            <person name="Clifton S."/>
            <person name="Fulton L."/>
            <person name="Fulton B."/>
            <person name="Courtney L."/>
            <person name="Fronick C."/>
            <person name="Harrison M."/>
            <person name="Strong C."/>
            <person name="Farmer C."/>
            <person name="Delahaunty K."/>
            <person name="Markovic C."/>
            <person name="Hall O."/>
            <person name="Minx P."/>
            <person name="Tomlinson C."/>
            <person name="Mitreva M."/>
            <person name="Nelson J."/>
            <person name="Hou S."/>
            <person name="Wollam A."/>
            <person name="Pepin K.H."/>
            <person name="Johnson M."/>
            <person name="Bhonagiri V."/>
            <person name="Nash W.E."/>
            <person name="Warren W."/>
            <person name="Chinwalla A."/>
            <person name="Mardis E.R."/>
            <person name="Wilson R.K."/>
        </authorList>
    </citation>
    <scope>NUCLEOTIDE SEQUENCE [LARGE SCALE GENOMIC DNA]</scope>
    <source>
        <strain evidence="2">ATCC 51147</strain>
    </source>
</reference>
<organism evidence="2 3">
    <name type="scientific">Kingella oralis ATCC 51147</name>
    <dbReference type="NCBI Taxonomy" id="629741"/>
    <lineage>
        <taxon>Bacteria</taxon>
        <taxon>Pseudomonadati</taxon>
        <taxon>Pseudomonadota</taxon>
        <taxon>Betaproteobacteria</taxon>
        <taxon>Neisseriales</taxon>
        <taxon>Neisseriaceae</taxon>
        <taxon>Kingella</taxon>
    </lineage>
</organism>
<dbReference type="InterPro" id="IPR052353">
    <property type="entry name" value="Benzoxazolinone_Detox_Enz"/>
</dbReference>
<sequence>MFLQILPNLKQDSRLRGNDGDLSTVDWVKTQQSLEIIGNVGFCNPTYKTASKQIKGNTMHPIAQIRQIRIGQPENFARNQQSAINKQPVSGKIAVTPTGLAGDGVGDPRFHGGADKAVHVYALHHYDTWRRELPAAQNMRLGGFGENFCLDGADEHSVCIGDKWQIGTARFAVSQGRQPCWKLNERFGIADMSLRVQQGLRCGWYLRVLAAGEVAAGDEVFLLSRPFPEWSVARVLALIDSRCCDADEMRAVLRLPLPESWAWLFARRLETGGCEDWDRRLFGDGSDGKKAA</sequence>
<dbReference type="InterPro" id="IPR005163">
    <property type="entry name" value="Tri_helical_YiiM-like"/>
</dbReference>
<evidence type="ECO:0000313" key="2">
    <source>
        <dbReference type="EMBL" id="EEP68453.1"/>
    </source>
</evidence>
<keyword evidence="3" id="KW-1185">Reference proteome</keyword>
<proteinExistence type="predicted"/>
<protein>
    <submittedName>
        <fullName evidence="2">MOSC domain protein</fullName>
    </submittedName>
</protein>
<dbReference type="GO" id="GO:0003824">
    <property type="term" value="F:catalytic activity"/>
    <property type="evidence" value="ECO:0007669"/>
    <property type="project" value="InterPro"/>
</dbReference>
<comment type="caution">
    <text evidence="2">The sequence shown here is derived from an EMBL/GenBank/DDBJ whole genome shotgun (WGS) entry which is preliminary data.</text>
</comment>
<evidence type="ECO:0000313" key="3">
    <source>
        <dbReference type="Proteomes" id="UP000003009"/>
    </source>
</evidence>
<dbReference type="Pfam" id="PF03475">
    <property type="entry name" value="YiiM_3-alpha"/>
    <property type="match status" value="1"/>
</dbReference>
<dbReference type="InterPro" id="IPR005302">
    <property type="entry name" value="MoCF_Sase_C"/>
</dbReference>
<evidence type="ECO:0000259" key="1">
    <source>
        <dbReference type="PROSITE" id="PS51340"/>
    </source>
</evidence>
<dbReference type="GO" id="GO:0030151">
    <property type="term" value="F:molybdenum ion binding"/>
    <property type="evidence" value="ECO:0007669"/>
    <property type="project" value="InterPro"/>
</dbReference>
<dbReference type="EMBL" id="ACJW02000002">
    <property type="protein sequence ID" value="EEP68453.1"/>
    <property type="molecule type" value="Genomic_DNA"/>
</dbReference>
<dbReference type="SUPFAM" id="SSF50800">
    <property type="entry name" value="PK beta-barrel domain-like"/>
    <property type="match status" value="1"/>
</dbReference>
<feature type="domain" description="MOSC" evidence="1">
    <location>
        <begin position="87"/>
        <end position="223"/>
    </location>
</feature>
<dbReference type="InterPro" id="IPR011037">
    <property type="entry name" value="Pyrv_Knase-like_insert_dom_sf"/>
</dbReference>
<dbReference type="GO" id="GO:0030170">
    <property type="term" value="F:pyridoxal phosphate binding"/>
    <property type="evidence" value="ECO:0007669"/>
    <property type="project" value="InterPro"/>
</dbReference>
<dbReference type="PANTHER" id="PTHR30212:SF2">
    <property type="entry name" value="PROTEIN YIIM"/>
    <property type="match status" value="1"/>
</dbReference>
<dbReference type="STRING" id="629741.GCWU000324_00349"/>
<accession>C4GHL5</accession>
<dbReference type="AlphaFoldDB" id="C4GHL5"/>
<dbReference type="Gene3D" id="2.40.33.20">
    <property type="entry name" value="PK beta-barrel domain-like"/>
    <property type="match status" value="1"/>
</dbReference>
<gene>
    <name evidence="2" type="ORF">GCWU000324_00349</name>
</gene>
<dbReference type="Pfam" id="PF03473">
    <property type="entry name" value="MOSC"/>
    <property type="match status" value="1"/>
</dbReference>
<name>C4GHL5_9NEIS</name>
<dbReference type="PROSITE" id="PS51340">
    <property type="entry name" value="MOSC"/>
    <property type="match status" value="1"/>
</dbReference>
<dbReference type="PANTHER" id="PTHR30212">
    <property type="entry name" value="PROTEIN YIIM"/>
    <property type="match status" value="1"/>
</dbReference>
<dbReference type="Proteomes" id="UP000003009">
    <property type="component" value="Unassembled WGS sequence"/>
</dbReference>
<dbReference type="HOGENOM" id="CLU_082566_1_1_4"/>